<dbReference type="Proteomes" id="UP000224634">
    <property type="component" value="Unassembled WGS sequence"/>
</dbReference>
<dbReference type="EMBL" id="PDNA01000151">
    <property type="protein sequence ID" value="PGH09679.1"/>
    <property type="molecule type" value="Genomic_DNA"/>
</dbReference>
<feature type="transmembrane region" description="Helical" evidence="6">
    <location>
        <begin position="167"/>
        <end position="191"/>
    </location>
</feature>
<gene>
    <name evidence="7" type="ORF">AJ80_07630</name>
</gene>
<accession>A0A2B7XL55</accession>
<evidence type="ECO:0000256" key="5">
    <source>
        <dbReference type="SAM" id="MobiDB-lite"/>
    </source>
</evidence>
<name>A0A2B7XL55_POLH7</name>
<feature type="transmembrane region" description="Helical" evidence="6">
    <location>
        <begin position="132"/>
        <end position="155"/>
    </location>
</feature>
<feature type="transmembrane region" description="Helical" evidence="6">
    <location>
        <begin position="58"/>
        <end position="79"/>
    </location>
</feature>
<evidence type="ECO:0000256" key="2">
    <source>
        <dbReference type="ARBA" id="ARBA00022692"/>
    </source>
</evidence>
<evidence type="ECO:0000313" key="8">
    <source>
        <dbReference type="Proteomes" id="UP000224634"/>
    </source>
</evidence>
<dbReference type="InterPro" id="IPR007568">
    <property type="entry name" value="RTA1"/>
</dbReference>
<dbReference type="GO" id="GO:0000324">
    <property type="term" value="C:fungal-type vacuole"/>
    <property type="evidence" value="ECO:0007669"/>
    <property type="project" value="TreeGrafter"/>
</dbReference>
<feature type="transmembrane region" description="Helical" evidence="6">
    <location>
        <begin position="33"/>
        <end position="51"/>
    </location>
</feature>
<keyword evidence="2 6" id="KW-0812">Transmembrane</keyword>
<sequence>MAVSPFVNCTEISPKCPAQAHFYGYAPDLGTNLFFTIFFGLATIIHVVAGIRFRTWSFMVFLILGCLNETIGYAGRVIMHYNVWSEAGFQIQISCLITGPAYFAAGVYLTLKHMVHNIDQRYSRLRATWYPWIFISCDLIALGVQGAGGGMAAAAEDGDGEDPLIKIGTNIMIAGVIFQVVVLVFFSYFLIEYFVRVFRHRDELSPSTLATLDSPRFRWFLGGIVLAFLGIFIRCAYRIPELVSGWGSDLMRNELDFIILEGVMICLSTLALTVFHPGWFFPAMTDDSFFGLIRKNRRKNKEKENSDEVQLVTLQNGLAGEQGVHYGGSNRAEDGDGRDNDEVVKPGTGQLST</sequence>
<feature type="transmembrane region" description="Helical" evidence="6">
    <location>
        <begin position="91"/>
        <end position="111"/>
    </location>
</feature>
<dbReference type="GO" id="GO:0005886">
    <property type="term" value="C:plasma membrane"/>
    <property type="evidence" value="ECO:0007669"/>
    <property type="project" value="TreeGrafter"/>
</dbReference>
<comment type="caution">
    <text evidence="7">The sequence shown here is derived from an EMBL/GenBank/DDBJ whole genome shotgun (WGS) entry which is preliminary data.</text>
</comment>
<feature type="compositionally biased region" description="Basic and acidic residues" evidence="5">
    <location>
        <begin position="331"/>
        <end position="344"/>
    </location>
</feature>
<keyword evidence="4 6" id="KW-0472">Membrane</keyword>
<evidence type="ECO:0008006" key="9">
    <source>
        <dbReference type="Google" id="ProtNLM"/>
    </source>
</evidence>
<proteinExistence type="predicted"/>
<feature type="region of interest" description="Disordered" evidence="5">
    <location>
        <begin position="320"/>
        <end position="353"/>
    </location>
</feature>
<organism evidence="7 8">
    <name type="scientific">Polytolypa hystricis (strain UAMH7299)</name>
    <dbReference type="NCBI Taxonomy" id="1447883"/>
    <lineage>
        <taxon>Eukaryota</taxon>
        <taxon>Fungi</taxon>
        <taxon>Dikarya</taxon>
        <taxon>Ascomycota</taxon>
        <taxon>Pezizomycotina</taxon>
        <taxon>Eurotiomycetes</taxon>
        <taxon>Eurotiomycetidae</taxon>
        <taxon>Onygenales</taxon>
        <taxon>Onygenales incertae sedis</taxon>
        <taxon>Polytolypa</taxon>
    </lineage>
</organism>
<protein>
    <recommendedName>
        <fullName evidence="9">Sphingoid long-chain base transporter RSB1</fullName>
    </recommendedName>
</protein>
<reference evidence="7 8" key="1">
    <citation type="submission" date="2017-10" db="EMBL/GenBank/DDBJ databases">
        <title>Comparative genomics in systemic dimorphic fungi from Ajellomycetaceae.</title>
        <authorList>
            <person name="Munoz J.F."/>
            <person name="Mcewen J.G."/>
            <person name="Clay O.K."/>
            <person name="Cuomo C.A."/>
        </authorList>
    </citation>
    <scope>NUCLEOTIDE SEQUENCE [LARGE SCALE GENOMIC DNA]</scope>
    <source>
        <strain evidence="7 8">UAMH7299</strain>
    </source>
</reference>
<comment type="subcellular location">
    <subcellularLocation>
        <location evidence="1">Membrane</location>
        <topology evidence="1">Multi-pass membrane protein</topology>
    </subcellularLocation>
</comment>
<evidence type="ECO:0000256" key="3">
    <source>
        <dbReference type="ARBA" id="ARBA00022989"/>
    </source>
</evidence>
<feature type="transmembrane region" description="Helical" evidence="6">
    <location>
        <begin position="257"/>
        <end position="275"/>
    </location>
</feature>
<evidence type="ECO:0000256" key="4">
    <source>
        <dbReference type="ARBA" id="ARBA00023136"/>
    </source>
</evidence>
<keyword evidence="8" id="KW-1185">Reference proteome</keyword>
<dbReference type="AlphaFoldDB" id="A0A2B7XL55"/>
<dbReference type="Pfam" id="PF04479">
    <property type="entry name" value="RTA1"/>
    <property type="match status" value="1"/>
</dbReference>
<evidence type="ECO:0000313" key="7">
    <source>
        <dbReference type="EMBL" id="PGH09679.1"/>
    </source>
</evidence>
<dbReference type="PANTHER" id="PTHR31465:SF8">
    <property type="entry name" value="DOMAIN PROTEIN, PUTATIVE (AFU_ORTHOLOGUE AFUA_6G14140)-RELATED"/>
    <property type="match status" value="1"/>
</dbReference>
<evidence type="ECO:0000256" key="1">
    <source>
        <dbReference type="ARBA" id="ARBA00004141"/>
    </source>
</evidence>
<feature type="transmembrane region" description="Helical" evidence="6">
    <location>
        <begin position="219"/>
        <end position="237"/>
    </location>
</feature>
<dbReference type="OrthoDB" id="1844152at2759"/>
<dbReference type="PANTHER" id="PTHR31465">
    <property type="entry name" value="PROTEIN RTA1-RELATED"/>
    <property type="match status" value="1"/>
</dbReference>
<evidence type="ECO:0000256" key="6">
    <source>
        <dbReference type="SAM" id="Phobius"/>
    </source>
</evidence>
<dbReference type="STRING" id="1447883.A0A2B7XL55"/>
<keyword evidence="3 6" id="KW-1133">Transmembrane helix</keyword>